<accession>A0A928KUA9</accession>
<evidence type="ECO:0000313" key="2">
    <source>
        <dbReference type="Proteomes" id="UP000754750"/>
    </source>
</evidence>
<protein>
    <submittedName>
        <fullName evidence="1">Uncharacterized protein</fullName>
    </submittedName>
</protein>
<reference evidence="1" key="1">
    <citation type="submission" date="2019-04" db="EMBL/GenBank/DDBJ databases">
        <title>Evolution of Biomass-Degrading Anaerobic Consortia Revealed by Metagenomics.</title>
        <authorList>
            <person name="Peng X."/>
        </authorList>
    </citation>
    <scope>NUCLEOTIDE SEQUENCE</scope>
    <source>
        <strain evidence="1">SIG551</strain>
    </source>
</reference>
<proteinExistence type="predicted"/>
<evidence type="ECO:0000313" key="1">
    <source>
        <dbReference type="EMBL" id="MBE6833066.1"/>
    </source>
</evidence>
<organism evidence="1 2">
    <name type="scientific">Faecalispora sporosphaeroides</name>
    <dbReference type="NCBI Taxonomy" id="1549"/>
    <lineage>
        <taxon>Bacteria</taxon>
        <taxon>Bacillati</taxon>
        <taxon>Bacillota</taxon>
        <taxon>Clostridia</taxon>
        <taxon>Eubacteriales</taxon>
        <taxon>Oscillospiraceae</taxon>
        <taxon>Faecalispora</taxon>
    </lineage>
</organism>
<gene>
    <name evidence="1" type="ORF">E7512_05700</name>
</gene>
<sequence>MEQWQSVQKKYPARLLAIENPEAARLLQYLLESSGYRVVCDPAELPGADFLLVPPGGAPKRAEGLEYMLLENSGRMTESSSCPFRYHAVEYETALPVLPGAQRVSYSVHSPKADVFARNIRSGGYGVVFELESGGIVGRVALGEEREIRPALVAALAAIRCGIPFARVTDALNEIPLLSRNLG</sequence>
<dbReference type="RefSeq" id="WP_326840171.1">
    <property type="nucleotide sequence ID" value="NZ_SVNY01000002.1"/>
</dbReference>
<dbReference type="EMBL" id="SVNY01000002">
    <property type="protein sequence ID" value="MBE6833066.1"/>
    <property type="molecule type" value="Genomic_DNA"/>
</dbReference>
<dbReference type="AlphaFoldDB" id="A0A928KUA9"/>
<name>A0A928KUA9_9FIRM</name>
<comment type="caution">
    <text evidence="1">The sequence shown here is derived from an EMBL/GenBank/DDBJ whole genome shotgun (WGS) entry which is preliminary data.</text>
</comment>
<dbReference type="Proteomes" id="UP000754750">
    <property type="component" value="Unassembled WGS sequence"/>
</dbReference>